<proteinExistence type="predicted"/>
<dbReference type="EMBL" id="CACVKT020009064">
    <property type="protein sequence ID" value="CAC5419965.1"/>
    <property type="molecule type" value="Genomic_DNA"/>
</dbReference>
<evidence type="ECO:0000259" key="4">
    <source>
        <dbReference type="PROSITE" id="PS51212"/>
    </source>
</evidence>
<evidence type="ECO:0000256" key="2">
    <source>
        <dbReference type="SAM" id="MobiDB-lite"/>
    </source>
</evidence>
<feature type="transmembrane region" description="Helical" evidence="3">
    <location>
        <begin position="510"/>
        <end position="533"/>
    </location>
</feature>
<feature type="transmembrane region" description="Helical" evidence="3">
    <location>
        <begin position="1195"/>
        <end position="1215"/>
    </location>
</feature>
<sequence>MENGILLMCVVAAAGKGGIVVGVVAAHVVGEGDTGDAADVERDTTAAAERDISAANDDYELHVFVSDSGNTDLTDDVNLFAVEENVFSTVYFSGEKEETYQNSSLYCENMGGNFLGYGELLIKTAETCSSLFVWTATPWYNRKIGCFIGVNILKETQDGKENKHLAICADFCSGSNYTSIGLWTTKCQCYGEKTIFVQSLCESTTCPANANERCAVGDAGVIYEKVNMTGALCRYRSFRKPSEGGITLKFAQCQDLKPFICKVGDTENIQCSFNKMSNTAGISAETKETFSTLRVYKKTDTKNNAEVYCETNGAVLLGYSKELIEAVIACSLTNVLVNRPWLLETDYFKYDLSVSGCFLSRDTANEMQFQDNHLANCATFCKSDTFTYIGVQADICLCYGSLAGIGVPGTCDAVNCPGNSFEQCGISHMIVYRKEKLLPNSDCQYVKFDQNKFDLMNGDCDIKRSFVCKEDDGKKFIECVGETSTYPTVQTSSIVKASTEAQGKESSSNLALILGICLIVLVVVVIVLVIICFRISVCSVENVPNVRKETMLKIVLLLSCLTKGTFATLKVFHLKETKNDAELYCESISGALLSYGTEFINAARSCSVTDVLTNKPWSLDYGCFIVKEAEKETIITNNHLANCVSFCSDKAFDYIGVQVNKCYCYNHLVGGTPAGNCDAIDCPGNSKEKCGVNHMIVYRQGIDIDDEYIVLILSSLPQFECQYVAFSADKYEMLNGDCSIPRNFICQVGDTSGTECIGSSITTDIPESSSKGADIETKSLVADSGPSLGVIIAIMLCIFLAIVVVLAIVFYKLRKKRRQKEDRLHIHMTNHDNNDEFINAFREQPGYHNVDLGIRDPVPIVAFGGDVIDLDREPAKEPVYTAVHKNKKDNRKTSNSDTHVPEPAYDEVYQPSNSNNNVEENHNFRHAQRFQNGNVDGSYVGLLCTGTLYFIPDSRNWNDASDYCTNVLTGTLLPYGSEFLDFTTSCSIQNTRIWLGKPWPEYLGCKEDKLALSIKSKINNNQMVECLDFCRVYSLFGVQGKACKCFSSKTTFNSNTECSKVCPGNNAETCGGFRSMDTYRVVNSMSGGSCQSLHYSSSIYYTLQPDDCDSSLSFVCKETEKTTESVTTIQKHAITSVVPSILSTSKQVTTTGDKAATFSNQLTTTKDDGNTLEPSTISYLHTTVPLQMEIASLDWLMFTILGFVGTVLIIFVVSFCVLQKIRKAKHVPEEKDFEIVEVSEIERYSADIVAQEQRIKKERKERKSLARRLSTEFKKMSRNLSFTRYDVAKREDSNDEFTTAFGCSNKRNIKGRQNISTPEFASVSFRHRPMENQPFENLLSQITDIVLNLYLKKQKNLKQDPRTLKRIEHSNLRRSLRKRTF</sequence>
<keyword evidence="3" id="KW-0812">Transmembrane</keyword>
<evidence type="ECO:0000313" key="6">
    <source>
        <dbReference type="Proteomes" id="UP000507470"/>
    </source>
</evidence>
<keyword evidence="3" id="KW-0472">Membrane</keyword>
<evidence type="ECO:0000313" key="5">
    <source>
        <dbReference type="EMBL" id="CAC5419965.1"/>
    </source>
</evidence>
<dbReference type="Pfam" id="PF01822">
    <property type="entry name" value="WSC"/>
    <property type="match status" value="2"/>
</dbReference>
<dbReference type="OrthoDB" id="10341718at2759"/>
<dbReference type="Proteomes" id="UP000507470">
    <property type="component" value="Unassembled WGS sequence"/>
</dbReference>
<reference evidence="5 6" key="1">
    <citation type="submission" date="2020-06" db="EMBL/GenBank/DDBJ databases">
        <authorList>
            <person name="Li R."/>
            <person name="Bekaert M."/>
        </authorList>
    </citation>
    <scope>NUCLEOTIDE SEQUENCE [LARGE SCALE GENOMIC DNA]</scope>
    <source>
        <strain evidence="6">wild</strain>
    </source>
</reference>
<keyword evidence="1" id="KW-0175">Coiled coil</keyword>
<accession>A0A6J8EK67</accession>
<evidence type="ECO:0000256" key="1">
    <source>
        <dbReference type="SAM" id="Coils"/>
    </source>
</evidence>
<evidence type="ECO:0000256" key="3">
    <source>
        <dbReference type="SAM" id="Phobius"/>
    </source>
</evidence>
<dbReference type="PROSITE" id="PS51212">
    <property type="entry name" value="WSC"/>
    <property type="match status" value="3"/>
</dbReference>
<dbReference type="SMART" id="SM00321">
    <property type="entry name" value="WSC"/>
    <property type="match status" value="3"/>
</dbReference>
<feature type="transmembrane region" description="Helical" evidence="3">
    <location>
        <begin position="788"/>
        <end position="811"/>
    </location>
</feature>
<name>A0A6J8EK67_MYTCO</name>
<organism evidence="5 6">
    <name type="scientific">Mytilus coruscus</name>
    <name type="common">Sea mussel</name>
    <dbReference type="NCBI Taxonomy" id="42192"/>
    <lineage>
        <taxon>Eukaryota</taxon>
        <taxon>Metazoa</taxon>
        <taxon>Spiralia</taxon>
        <taxon>Lophotrochozoa</taxon>
        <taxon>Mollusca</taxon>
        <taxon>Bivalvia</taxon>
        <taxon>Autobranchia</taxon>
        <taxon>Pteriomorphia</taxon>
        <taxon>Mytilida</taxon>
        <taxon>Mytiloidea</taxon>
        <taxon>Mytilidae</taxon>
        <taxon>Mytilinae</taxon>
        <taxon>Mytilus</taxon>
    </lineage>
</organism>
<feature type="coiled-coil region" evidence="1">
    <location>
        <begin position="1241"/>
        <end position="1268"/>
    </location>
</feature>
<gene>
    <name evidence="5" type="ORF">MCOR_52240</name>
</gene>
<dbReference type="InterPro" id="IPR002889">
    <property type="entry name" value="WSC_carb-bd"/>
</dbReference>
<keyword evidence="3" id="KW-1133">Transmembrane helix</keyword>
<feature type="domain" description="WSC" evidence="4">
    <location>
        <begin position="600"/>
        <end position="701"/>
    </location>
</feature>
<feature type="region of interest" description="Disordered" evidence="2">
    <location>
        <begin position="883"/>
        <end position="919"/>
    </location>
</feature>
<feature type="domain" description="WSC" evidence="4">
    <location>
        <begin position="351"/>
        <end position="435"/>
    </location>
</feature>
<feature type="domain" description="WSC" evidence="4">
    <location>
        <begin position="999"/>
        <end position="1082"/>
    </location>
</feature>
<protein>
    <recommendedName>
        <fullName evidence="4">WSC domain-containing protein</fullName>
    </recommendedName>
</protein>
<keyword evidence="6" id="KW-1185">Reference proteome</keyword>